<protein>
    <submittedName>
        <fullName evidence="2">Uncharacterized protein</fullName>
    </submittedName>
</protein>
<dbReference type="PANTHER" id="PTHR28674:SF1">
    <property type="entry name" value="NOP PROTEIN CHAPERONE 1"/>
    <property type="match status" value="1"/>
</dbReference>
<organism evidence="2 3">
    <name type="scientific">Coemansia javaensis</name>
    <dbReference type="NCBI Taxonomy" id="2761396"/>
    <lineage>
        <taxon>Eukaryota</taxon>
        <taxon>Fungi</taxon>
        <taxon>Fungi incertae sedis</taxon>
        <taxon>Zoopagomycota</taxon>
        <taxon>Kickxellomycotina</taxon>
        <taxon>Kickxellomycetes</taxon>
        <taxon>Kickxellales</taxon>
        <taxon>Kickxellaceae</taxon>
        <taxon>Coemansia</taxon>
    </lineage>
</organism>
<reference evidence="2" key="1">
    <citation type="submission" date="2022-07" db="EMBL/GenBank/DDBJ databases">
        <title>Phylogenomic reconstructions and comparative analyses of Kickxellomycotina fungi.</title>
        <authorList>
            <person name="Reynolds N.K."/>
            <person name="Stajich J.E."/>
            <person name="Barry K."/>
            <person name="Grigoriev I.V."/>
            <person name="Crous P."/>
            <person name="Smith M.E."/>
        </authorList>
    </citation>
    <scope>NUCLEOTIDE SEQUENCE</scope>
    <source>
        <strain evidence="2">NBRC 105414</strain>
    </source>
</reference>
<keyword evidence="3" id="KW-1185">Reference proteome</keyword>
<evidence type="ECO:0000313" key="3">
    <source>
        <dbReference type="Proteomes" id="UP001140217"/>
    </source>
</evidence>
<dbReference type="Proteomes" id="UP001140217">
    <property type="component" value="Unassembled WGS sequence"/>
</dbReference>
<dbReference type="AlphaFoldDB" id="A0A9W8H4V3"/>
<feature type="region of interest" description="Disordered" evidence="1">
    <location>
        <begin position="1"/>
        <end position="33"/>
    </location>
</feature>
<gene>
    <name evidence="2" type="ORF">H4R18_005791</name>
</gene>
<proteinExistence type="predicted"/>
<sequence>MGKVKRKNRTGGGNGGGSPLDISGRSSSGSKGTLLLRVDKTQQLDAAENSGARRTFRVEPPKDLLERLNALLLQIAAANTKLEAEVAADPAKVDIENVSSEDAQYIEMDLGLG</sequence>
<feature type="non-terminal residue" evidence="2">
    <location>
        <position position="113"/>
    </location>
</feature>
<accession>A0A9W8H4V3</accession>
<comment type="caution">
    <text evidence="2">The sequence shown here is derived from an EMBL/GenBank/DDBJ whole genome shotgun (WGS) entry which is preliminary data.</text>
</comment>
<dbReference type="EMBL" id="JANBUL010000384">
    <property type="protein sequence ID" value="KAJ2776212.1"/>
    <property type="molecule type" value="Genomic_DNA"/>
</dbReference>
<dbReference type="GO" id="GO:0000492">
    <property type="term" value="P:box C/D snoRNP assembly"/>
    <property type="evidence" value="ECO:0007669"/>
    <property type="project" value="InterPro"/>
</dbReference>
<dbReference type="Pfam" id="PF15370">
    <property type="entry name" value="NOPCHAP1"/>
    <property type="match status" value="1"/>
</dbReference>
<dbReference type="GO" id="GO:0062064">
    <property type="term" value="F:box C/D methylation guide snoRNP complex binding"/>
    <property type="evidence" value="ECO:0007669"/>
    <property type="project" value="TreeGrafter"/>
</dbReference>
<evidence type="ECO:0000313" key="2">
    <source>
        <dbReference type="EMBL" id="KAJ2776212.1"/>
    </source>
</evidence>
<evidence type="ECO:0000256" key="1">
    <source>
        <dbReference type="SAM" id="MobiDB-lite"/>
    </source>
</evidence>
<dbReference type="InterPro" id="IPR027921">
    <property type="entry name" value="NOPCHAP1"/>
</dbReference>
<dbReference type="PANTHER" id="PTHR28674">
    <property type="entry name" value="SIMILAR TO DNA SEGMENT, CHR 10, WAYNE STATE UNIVERSITY 102,-EXPRESSED"/>
    <property type="match status" value="1"/>
</dbReference>
<name>A0A9W8H4V3_9FUNG</name>
<dbReference type="OrthoDB" id="1112980at2759"/>